<dbReference type="GO" id="GO:0005829">
    <property type="term" value="C:cytosol"/>
    <property type="evidence" value="ECO:0007669"/>
    <property type="project" value="TreeGrafter"/>
</dbReference>
<dbReference type="Pfam" id="PF00443">
    <property type="entry name" value="UCH"/>
    <property type="match status" value="1"/>
</dbReference>
<reference evidence="10 11" key="1">
    <citation type="submission" date="2016-10" db="EMBL/GenBank/DDBJ databases">
        <title>Draft genome sequence of Coniochaeta ligniaria NRRL30616, a lignocellulolytic fungus for bioabatement of inhibitors in plant biomass hydrolysates.</title>
        <authorList>
            <consortium name="DOE Joint Genome Institute"/>
            <person name="Jimenez D.J."/>
            <person name="Hector R.E."/>
            <person name="Riley R."/>
            <person name="Sun H."/>
            <person name="Grigoriev I.V."/>
            <person name="Van Elsas J.D."/>
            <person name="Nichols N.N."/>
        </authorList>
    </citation>
    <scope>NUCLEOTIDE SEQUENCE [LARGE SCALE GENOMIC DNA]</scope>
    <source>
        <strain evidence="10 11">NRRL 30616</strain>
    </source>
</reference>
<evidence type="ECO:0000256" key="4">
    <source>
        <dbReference type="ARBA" id="ARBA00022786"/>
    </source>
</evidence>
<dbReference type="PANTHER" id="PTHR24006:SF687">
    <property type="entry name" value="UBIQUITIN CARBOXYL-TERMINAL HYDROLASE 10"/>
    <property type="match status" value="1"/>
</dbReference>
<dbReference type="PROSITE" id="PS50206">
    <property type="entry name" value="RHODANESE_3"/>
    <property type="match status" value="1"/>
</dbReference>
<feature type="compositionally biased region" description="Polar residues" evidence="7">
    <location>
        <begin position="241"/>
        <end position="251"/>
    </location>
</feature>
<dbReference type="InterPro" id="IPR028889">
    <property type="entry name" value="USP"/>
</dbReference>
<dbReference type="OrthoDB" id="292964at2759"/>
<accession>A0A1J7ICK4</accession>
<feature type="domain" description="USP" evidence="9">
    <location>
        <begin position="657"/>
        <end position="1042"/>
    </location>
</feature>
<dbReference type="InterPro" id="IPR036873">
    <property type="entry name" value="Rhodanese-like_dom_sf"/>
</dbReference>
<evidence type="ECO:0000256" key="7">
    <source>
        <dbReference type="SAM" id="MobiDB-lite"/>
    </source>
</evidence>
<feature type="region of interest" description="Disordered" evidence="7">
    <location>
        <begin position="329"/>
        <end position="360"/>
    </location>
</feature>
<feature type="compositionally biased region" description="Basic and acidic residues" evidence="7">
    <location>
        <begin position="636"/>
        <end position="656"/>
    </location>
</feature>
<dbReference type="AlphaFoldDB" id="A0A1J7ICK4"/>
<dbReference type="GO" id="GO:0005634">
    <property type="term" value="C:nucleus"/>
    <property type="evidence" value="ECO:0007669"/>
    <property type="project" value="TreeGrafter"/>
</dbReference>
<keyword evidence="5" id="KW-0378">Hydrolase</keyword>
<gene>
    <name evidence="10" type="ORF">CONLIGDRAFT_636138</name>
</gene>
<feature type="region of interest" description="Disordered" evidence="7">
    <location>
        <begin position="177"/>
        <end position="293"/>
    </location>
</feature>
<keyword evidence="4" id="KW-0833">Ubl conjugation pathway</keyword>
<sequence>MTTIPSGNPGGHKANGSAGVSFGAAASGGSAPYRKMPLPHIDDLTSVTIDYDPYTPIDKLLAIAEDLLRQAETYRTFGGRIDMAMMSYIKANILLLDVVKKNKGWVSLQADNKAQKQRYSALVRQAQAAHSVFEEIKSEIKVDNARTGIQPKVSRPKSAGLSSTNVDRAGLAVARENRTSLEHGASRLGTQTPTFSPTSAKAKPSVRPKPEALHGHAVQPTGAAAKRAAEDLTSRFAKLRTPTSASQQSGVQDPRIRTQPIVPSPQAERRDAVARTGRSSLSIDDSHFELPQMPGAIYKPARGTVSTEAAELPSSSSRRFSLARSLTSGSLNSATAKPPVTGSSSGDESKDRVKRPKLSIPEGETLSVTELLRLMREGSKSVSILLIDIRSREAFDEGHIMSQATICIEPEVLMRKNISASEIVESMVLAPSAEQINFERRHGFDLVVFYDQYSTRIGTKKDNPEELAVRGLYNALTYFDYAGETNPKPPKLLEGGLDAWTSVMGSNSVATTESSVGRPVGLPTKARPSMHNPALRQSYVPKPIQDPDEARRWEESTNDPRSFKPAMTVDDFMRRYPKVSDVKESMISTPDISRSGDGAFSLSPETAHGAIPAPPTRPAPTVTRPSFAGLEDKDETEPTKRPGRIRSEGDKKDKKPVGLRNPGNWCYANSSLQALFGTSDFAHELFTGQWENLYRVPRKEEEKIPNPQLLAKMLSQLFAWMDKAMINPMEARTLMQYTRHIHSKDDTGRRRSEHAILGGTDQHDAQEFLTFITEHLHDETNIHRNEEDNTEQIPDNDHRSLLHNAVRYWQRYTAKHDSIVTKYWRCLITYLTTCPECVHRTTNFQVFDVLPCSMGRRLTLDDSLKDYTRVFNPDSFFCPKCKDEGRGKIKLRRQPILCRLPDRLAFQIGRFDGSDPPKKNVSRFSFPIRGLDMEPYWIPPNERSFPKEGKADADTAGTDPRFCPPFKYDCYAVICHIGKTLKHGHYIAYVRDQRSSDPTDWLKFNDTVVTPVKVGSGGADDIMEELYRKGDQQAYLLFYQRNHKV</sequence>
<dbReference type="InterPro" id="IPR050164">
    <property type="entry name" value="Peptidase_C19"/>
</dbReference>
<keyword evidence="6" id="KW-0788">Thiol protease</keyword>
<dbReference type="PROSITE" id="PS50235">
    <property type="entry name" value="USP_3"/>
    <property type="match status" value="1"/>
</dbReference>
<dbReference type="InterPro" id="IPR018200">
    <property type="entry name" value="USP_CS"/>
</dbReference>
<dbReference type="InParanoid" id="A0A1J7ICK4"/>
<name>A0A1J7ICK4_9PEZI</name>
<dbReference type="GO" id="GO:0006508">
    <property type="term" value="P:proteolysis"/>
    <property type="evidence" value="ECO:0007669"/>
    <property type="project" value="UniProtKB-KW"/>
</dbReference>
<feature type="compositionally biased region" description="Polar residues" evidence="7">
    <location>
        <begin position="329"/>
        <end position="346"/>
    </location>
</feature>
<feature type="domain" description="Rhodanese" evidence="8">
    <location>
        <begin position="380"/>
        <end position="502"/>
    </location>
</feature>
<proteinExistence type="predicted"/>
<keyword evidence="3" id="KW-0645">Protease</keyword>
<dbReference type="SMART" id="SM00450">
    <property type="entry name" value="RHOD"/>
    <property type="match status" value="1"/>
</dbReference>
<comment type="catalytic activity">
    <reaction evidence="1">
        <text>Thiol-dependent hydrolysis of ester, thioester, amide, peptide and isopeptide bonds formed by the C-terminal Gly of ubiquitin (a 76-residue protein attached to proteins as an intracellular targeting signal).</text>
        <dbReference type="EC" id="3.4.19.12"/>
    </reaction>
</comment>
<evidence type="ECO:0000256" key="2">
    <source>
        <dbReference type="ARBA" id="ARBA00012759"/>
    </source>
</evidence>
<dbReference type="GO" id="GO:0016579">
    <property type="term" value="P:protein deubiquitination"/>
    <property type="evidence" value="ECO:0007669"/>
    <property type="project" value="InterPro"/>
</dbReference>
<evidence type="ECO:0000259" key="9">
    <source>
        <dbReference type="PROSITE" id="PS50235"/>
    </source>
</evidence>
<dbReference type="SUPFAM" id="SSF54001">
    <property type="entry name" value="Cysteine proteinases"/>
    <property type="match status" value="1"/>
</dbReference>
<dbReference type="PANTHER" id="PTHR24006">
    <property type="entry name" value="UBIQUITIN CARBOXYL-TERMINAL HYDROLASE"/>
    <property type="match status" value="1"/>
</dbReference>
<evidence type="ECO:0000256" key="3">
    <source>
        <dbReference type="ARBA" id="ARBA00022670"/>
    </source>
</evidence>
<feature type="region of interest" description="Disordered" evidence="7">
    <location>
        <begin position="510"/>
        <end position="566"/>
    </location>
</feature>
<dbReference type="FunCoup" id="A0A1J7ICK4">
    <property type="interactions" value="134"/>
</dbReference>
<protein>
    <recommendedName>
        <fullName evidence="2">ubiquitinyl hydrolase 1</fullName>
        <ecNumber evidence="2">3.4.19.12</ecNumber>
    </recommendedName>
</protein>
<organism evidence="10 11">
    <name type="scientific">Coniochaeta ligniaria NRRL 30616</name>
    <dbReference type="NCBI Taxonomy" id="1408157"/>
    <lineage>
        <taxon>Eukaryota</taxon>
        <taxon>Fungi</taxon>
        <taxon>Dikarya</taxon>
        <taxon>Ascomycota</taxon>
        <taxon>Pezizomycotina</taxon>
        <taxon>Sordariomycetes</taxon>
        <taxon>Sordariomycetidae</taxon>
        <taxon>Coniochaetales</taxon>
        <taxon>Coniochaetaceae</taxon>
        <taxon>Coniochaeta</taxon>
    </lineage>
</organism>
<dbReference type="InterPro" id="IPR001763">
    <property type="entry name" value="Rhodanese-like_dom"/>
</dbReference>
<dbReference type="Proteomes" id="UP000182658">
    <property type="component" value="Unassembled WGS sequence"/>
</dbReference>
<dbReference type="SUPFAM" id="SSF52821">
    <property type="entry name" value="Rhodanese/Cell cycle control phosphatase"/>
    <property type="match status" value="1"/>
</dbReference>
<dbReference type="STRING" id="1408157.A0A1J7ICK4"/>
<dbReference type="EMBL" id="KV875102">
    <property type="protein sequence ID" value="OIW25011.1"/>
    <property type="molecule type" value="Genomic_DNA"/>
</dbReference>
<evidence type="ECO:0000256" key="6">
    <source>
        <dbReference type="ARBA" id="ARBA00022807"/>
    </source>
</evidence>
<dbReference type="InterPro" id="IPR001394">
    <property type="entry name" value="Peptidase_C19_UCH"/>
</dbReference>
<keyword evidence="11" id="KW-1185">Reference proteome</keyword>
<feature type="compositionally biased region" description="Polar residues" evidence="7">
    <location>
        <begin position="188"/>
        <end position="199"/>
    </location>
</feature>
<dbReference type="GO" id="GO:0004843">
    <property type="term" value="F:cysteine-type deubiquitinase activity"/>
    <property type="evidence" value="ECO:0007669"/>
    <property type="project" value="UniProtKB-EC"/>
</dbReference>
<dbReference type="Gene3D" id="1.20.58.80">
    <property type="entry name" value="Phosphotransferase system, lactose/cellobiose-type IIA subunit"/>
    <property type="match status" value="1"/>
</dbReference>
<dbReference type="InterPro" id="IPR038765">
    <property type="entry name" value="Papain-like_cys_pep_sf"/>
</dbReference>
<evidence type="ECO:0000256" key="1">
    <source>
        <dbReference type="ARBA" id="ARBA00000707"/>
    </source>
</evidence>
<dbReference type="EC" id="3.4.19.12" evidence="2"/>
<evidence type="ECO:0000256" key="5">
    <source>
        <dbReference type="ARBA" id="ARBA00022801"/>
    </source>
</evidence>
<dbReference type="PROSITE" id="PS00972">
    <property type="entry name" value="USP_1"/>
    <property type="match status" value="1"/>
</dbReference>
<evidence type="ECO:0000313" key="10">
    <source>
        <dbReference type="EMBL" id="OIW25011.1"/>
    </source>
</evidence>
<dbReference type="Gene3D" id="3.90.70.10">
    <property type="entry name" value="Cysteine proteinases"/>
    <property type="match status" value="1"/>
</dbReference>
<feature type="region of interest" description="Disordered" evidence="7">
    <location>
        <begin position="583"/>
        <end position="659"/>
    </location>
</feature>
<dbReference type="Gene3D" id="3.40.250.10">
    <property type="entry name" value="Rhodanese-like domain"/>
    <property type="match status" value="1"/>
</dbReference>
<evidence type="ECO:0000313" key="11">
    <source>
        <dbReference type="Proteomes" id="UP000182658"/>
    </source>
</evidence>
<evidence type="ECO:0000259" key="8">
    <source>
        <dbReference type="PROSITE" id="PS50206"/>
    </source>
</evidence>